<feature type="region of interest" description="Disordered" evidence="1">
    <location>
        <begin position="89"/>
        <end position="108"/>
    </location>
</feature>
<dbReference type="Proteomes" id="UP001590951">
    <property type="component" value="Unassembled WGS sequence"/>
</dbReference>
<reference evidence="2 3" key="1">
    <citation type="submission" date="2024-09" db="EMBL/GenBank/DDBJ databases">
        <title>Rethinking Asexuality: The Enigmatic Case of Functional Sexual Genes in Lepraria (Stereocaulaceae).</title>
        <authorList>
            <person name="Doellman M."/>
            <person name="Sun Y."/>
            <person name="Barcenas-Pena A."/>
            <person name="Lumbsch H.T."/>
            <person name="Grewe F."/>
        </authorList>
    </citation>
    <scope>NUCLEOTIDE SEQUENCE [LARGE SCALE GENOMIC DNA]</scope>
    <source>
        <strain evidence="2 3">Grewe 0041</strain>
    </source>
</reference>
<comment type="caution">
    <text evidence="2">The sequence shown here is derived from an EMBL/GenBank/DDBJ whole genome shotgun (WGS) entry which is preliminary data.</text>
</comment>
<protein>
    <submittedName>
        <fullName evidence="2">Uncharacterized protein</fullName>
    </submittedName>
</protein>
<organism evidence="2 3">
    <name type="scientific">Lepraria finkii</name>
    <dbReference type="NCBI Taxonomy" id="1340010"/>
    <lineage>
        <taxon>Eukaryota</taxon>
        <taxon>Fungi</taxon>
        <taxon>Dikarya</taxon>
        <taxon>Ascomycota</taxon>
        <taxon>Pezizomycotina</taxon>
        <taxon>Lecanoromycetes</taxon>
        <taxon>OSLEUM clade</taxon>
        <taxon>Lecanoromycetidae</taxon>
        <taxon>Lecanorales</taxon>
        <taxon>Lecanorineae</taxon>
        <taxon>Stereocaulaceae</taxon>
        <taxon>Lepraria</taxon>
    </lineage>
</organism>
<evidence type="ECO:0000256" key="1">
    <source>
        <dbReference type="SAM" id="MobiDB-lite"/>
    </source>
</evidence>
<proteinExistence type="predicted"/>
<sequence>MSEGCTNWRDPTKLSTYLGLGNASELYEYITSDLSEAFFEYLLEDSILLTQKAAQKRGSQRQRGLELRSTQQALFEGERSGKVKYSAYRSQRRQTGQLATISHDSGGT</sequence>
<name>A0ABR4BI41_9LECA</name>
<evidence type="ECO:0000313" key="2">
    <source>
        <dbReference type="EMBL" id="KAL2057477.1"/>
    </source>
</evidence>
<keyword evidence="3" id="KW-1185">Reference proteome</keyword>
<dbReference type="EMBL" id="JBHFEH010000005">
    <property type="protein sequence ID" value="KAL2057477.1"/>
    <property type="molecule type" value="Genomic_DNA"/>
</dbReference>
<accession>A0ABR4BI41</accession>
<evidence type="ECO:0000313" key="3">
    <source>
        <dbReference type="Proteomes" id="UP001590951"/>
    </source>
</evidence>
<gene>
    <name evidence="2" type="ORF">ABVK25_002530</name>
</gene>
<feature type="compositionally biased region" description="Polar residues" evidence="1">
    <location>
        <begin position="93"/>
        <end position="108"/>
    </location>
</feature>